<dbReference type="Pfam" id="PF02517">
    <property type="entry name" value="Rce1-like"/>
    <property type="match status" value="1"/>
</dbReference>
<feature type="domain" description="CAAX prenyl protease 2/Lysostaphin resistance protein A-like" evidence="2">
    <location>
        <begin position="122"/>
        <end position="219"/>
    </location>
</feature>
<dbReference type="PANTHER" id="PTHR39430:SF1">
    <property type="entry name" value="PROTEASE"/>
    <property type="match status" value="1"/>
</dbReference>
<dbReference type="GO" id="GO:0080120">
    <property type="term" value="P:CAAX-box protein maturation"/>
    <property type="evidence" value="ECO:0007669"/>
    <property type="project" value="UniProtKB-ARBA"/>
</dbReference>
<evidence type="ECO:0000259" key="2">
    <source>
        <dbReference type="Pfam" id="PF02517"/>
    </source>
</evidence>
<dbReference type="GO" id="GO:0004175">
    <property type="term" value="F:endopeptidase activity"/>
    <property type="evidence" value="ECO:0007669"/>
    <property type="project" value="UniProtKB-ARBA"/>
</dbReference>
<dbReference type="RefSeq" id="WP_201427828.1">
    <property type="nucleotide sequence ID" value="NZ_JAEQMG010000105.1"/>
</dbReference>
<dbReference type="PANTHER" id="PTHR39430">
    <property type="entry name" value="MEMBRANE-ASSOCIATED PROTEASE-RELATED"/>
    <property type="match status" value="1"/>
</dbReference>
<keyword evidence="3" id="KW-0482">Metalloprotease</keyword>
<organism evidence="3 4">
    <name type="scientific">Ruminococcus difficilis</name>
    <dbReference type="NCBI Taxonomy" id="2763069"/>
    <lineage>
        <taxon>Bacteria</taxon>
        <taxon>Bacillati</taxon>
        <taxon>Bacillota</taxon>
        <taxon>Clostridia</taxon>
        <taxon>Eubacteriales</taxon>
        <taxon>Oscillospiraceae</taxon>
        <taxon>Ruminococcus</taxon>
    </lineage>
</organism>
<feature type="transmembrane region" description="Helical" evidence="1">
    <location>
        <begin position="48"/>
        <end position="67"/>
    </location>
</feature>
<dbReference type="Proteomes" id="UP000633365">
    <property type="component" value="Unassembled WGS sequence"/>
</dbReference>
<evidence type="ECO:0000313" key="3">
    <source>
        <dbReference type="EMBL" id="MBK6089033.1"/>
    </source>
</evidence>
<feature type="transmembrane region" description="Helical" evidence="1">
    <location>
        <begin position="12"/>
        <end position="28"/>
    </location>
</feature>
<feature type="transmembrane region" description="Helical" evidence="1">
    <location>
        <begin position="88"/>
        <end position="108"/>
    </location>
</feature>
<evidence type="ECO:0000313" key="4">
    <source>
        <dbReference type="Proteomes" id="UP000633365"/>
    </source>
</evidence>
<feature type="transmembrane region" description="Helical" evidence="1">
    <location>
        <begin position="120"/>
        <end position="142"/>
    </location>
</feature>
<accession>A0A934WSB4</accession>
<protein>
    <submittedName>
        <fullName evidence="3">CPBP family intramembrane metalloprotease</fullName>
    </submittedName>
</protein>
<evidence type="ECO:0000256" key="1">
    <source>
        <dbReference type="SAM" id="Phobius"/>
    </source>
</evidence>
<comment type="caution">
    <text evidence="3">The sequence shown here is derived from an EMBL/GenBank/DDBJ whole genome shotgun (WGS) entry which is preliminary data.</text>
</comment>
<gene>
    <name evidence="3" type="ORF">JKK62_10335</name>
</gene>
<keyword evidence="3" id="KW-0378">Hydrolase</keyword>
<dbReference type="EMBL" id="JAEQMG010000105">
    <property type="protein sequence ID" value="MBK6089033.1"/>
    <property type="molecule type" value="Genomic_DNA"/>
</dbReference>
<sequence length="224" mass="26073">MKLKTEKKPKIPIIIIYSLVFYALWALWELFGRSAVGSVVSNEFLLEFITEGIIKVSVWFLPAVCLVRYFRDEVYIGLKDMFTNRVKLLKYIPVYLVFTAYSIIPVIITKGGLVISDSFTYAKLIGILFVGITEEMVFRGWLLNITVTENRKWLPIIINAVMFLLIHFPIWIASGIFIDEFTSLNFLCVPALSIIFSWSFIKSKNIWIPITLHMYWDLLTDLFY</sequence>
<keyword evidence="1" id="KW-0472">Membrane</keyword>
<proteinExistence type="predicted"/>
<keyword evidence="1" id="KW-1133">Transmembrane helix</keyword>
<dbReference type="AlphaFoldDB" id="A0A934WSB4"/>
<feature type="transmembrane region" description="Helical" evidence="1">
    <location>
        <begin position="154"/>
        <end position="178"/>
    </location>
</feature>
<keyword evidence="4" id="KW-1185">Reference proteome</keyword>
<keyword evidence="3" id="KW-0645">Protease</keyword>
<feature type="transmembrane region" description="Helical" evidence="1">
    <location>
        <begin position="184"/>
        <end position="201"/>
    </location>
</feature>
<reference evidence="3" key="1">
    <citation type="submission" date="2021-01" db="EMBL/GenBank/DDBJ databases">
        <title>Genome public.</title>
        <authorList>
            <person name="Liu C."/>
            <person name="Sun Q."/>
        </authorList>
    </citation>
    <scope>NUCLEOTIDE SEQUENCE</scope>
    <source>
        <strain evidence="3">M6</strain>
    </source>
</reference>
<dbReference type="GO" id="GO:0008237">
    <property type="term" value="F:metallopeptidase activity"/>
    <property type="evidence" value="ECO:0007669"/>
    <property type="project" value="UniProtKB-KW"/>
</dbReference>
<name>A0A934WSB4_9FIRM</name>
<keyword evidence="1" id="KW-0812">Transmembrane</keyword>
<dbReference type="InterPro" id="IPR003675">
    <property type="entry name" value="Rce1/LyrA-like_dom"/>
</dbReference>